<protein>
    <recommendedName>
        <fullName evidence="3">HTH CENPB-type domain-containing protein</fullName>
    </recommendedName>
</protein>
<dbReference type="PANTHER" id="PTHR19303:SF73">
    <property type="entry name" value="PROTEIN PDC2"/>
    <property type="match status" value="1"/>
</dbReference>
<dbReference type="InterPro" id="IPR006600">
    <property type="entry name" value="HTH_CenpB_DNA-bd_dom"/>
</dbReference>
<evidence type="ECO:0000256" key="1">
    <source>
        <dbReference type="ARBA" id="ARBA00023125"/>
    </source>
</evidence>
<evidence type="ECO:0000313" key="4">
    <source>
        <dbReference type="EMBL" id="KAJ5543917.1"/>
    </source>
</evidence>
<dbReference type="PANTHER" id="PTHR19303">
    <property type="entry name" value="TRANSPOSON"/>
    <property type="match status" value="1"/>
</dbReference>
<dbReference type="Proteomes" id="UP001220324">
    <property type="component" value="Unassembled WGS sequence"/>
</dbReference>
<evidence type="ECO:0000259" key="3">
    <source>
        <dbReference type="PROSITE" id="PS51253"/>
    </source>
</evidence>
<dbReference type="EMBL" id="JAQIZZ010000004">
    <property type="protein sequence ID" value="KAJ5543917.1"/>
    <property type="molecule type" value="Genomic_DNA"/>
</dbReference>
<dbReference type="GO" id="GO:0003677">
    <property type="term" value="F:DNA binding"/>
    <property type="evidence" value="ECO:0007669"/>
    <property type="project" value="UniProtKB-KW"/>
</dbReference>
<dbReference type="PROSITE" id="PS51253">
    <property type="entry name" value="HTH_CENPB"/>
    <property type="match status" value="1"/>
</dbReference>
<dbReference type="InterPro" id="IPR009057">
    <property type="entry name" value="Homeodomain-like_sf"/>
</dbReference>
<evidence type="ECO:0000256" key="2">
    <source>
        <dbReference type="SAM" id="MobiDB-lite"/>
    </source>
</evidence>
<dbReference type="InterPro" id="IPR050863">
    <property type="entry name" value="CenT-Element_Derived"/>
</dbReference>
<comment type="caution">
    <text evidence="4">The sequence shown here is derived from an EMBL/GenBank/DDBJ whole genome shotgun (WGS) entry which is preliminary data.</text>
</comment>
<dbReference type="SMART" id="SM00674">
    <property type="entry name" value="CENPB"/>
    <property type="match status" value="1"/>
</dbReference>
<dbReference type="AlphaFoldDB" id="A0AAD6GH77"/>
<gene>
    <name evidence="4" type="ORF">N7494_005196</name>
</gene>
<name>A0AAD6GH77_9EURO</name>
<feature type="region of interest" description="Disordered" evidence="2">
    <location>
        <begin position="1"/>
        <end position="20"/>
    </location>
</feature>
<keyword evidence="5" id="KW-1185">Reference proteome</keyword>
<dbReference type="Pfam" id="PF18107">
    <property type="entry name" value="HTH_ABP1_N"/>
    <property type="match status" value="1"/>
</dbReference>
<dbReference type="InterPro" id="IPR041188">
    <property type="entry name" value="HTH_ABP1_N"/>
</dbReference>
<feature type="domain" description="HTH CENPB-type" evidence="3">
    <location>
        <begin position="79"/>
        <end position="154"/>
    </location>
</feature>
<dbReference type="SUPFAM" id="SSF46689">
    <property type="entry name" value="Homeodomain-like"/>
    <property type="match status" value="2"/>
</dbReference>
<accession>A0AAD6GH77</accession>
<dbReference type="GO" id="GO:0005634">
    <property type="term" value="C:nucleus"/>
    <property type="evidence" value="ECO:0007669"/>
    <property type="project" value="TreeGrafter"/>
</dbReference>
<proteinExistence type="predicted"/>
<dbReference type="Pfam" id="PF03184">
    <property type="entry name" value="DDE_1"/>
    <property type="match status" value="1"/>
</dbReference>
<dbReference type="Gene3D" id="1.10.10.60">
    <property type="entry name" value="Homeodomain-like"/>
    <property type="match status" value="2"/>
</dbReference>
<dbReference type="Pfam" id="PF03221">
    <property type="entry name" value="HTH_Tnp_Tc5"/>
    <property type="match status" value="1"/>
</dbReference>
<reference evidence="4 5" key="1">
    <citation type="journal article" date="2023" name="IMA Fungus">
        <title>Comparative genomic study of the Penicillium genus elucidates a diverse pangenome and 15 lateral gene transfer events.</title>
        <authorList>
            <person name="Petersen C."/>
            <person name="Sorensen T."/>
            <person name="Nielsen M.R."/>
            <person name="Sondergaard T.E."/>
            <person name="Sorensen J.L."/>
            <person name="Fitzpatrick D.A."/>
            <person name="Frisvad J.C."/>
            <person name="Nielsen K.L."/>
        </authorList>
    </citation>
    <scope>NUCLEOTIDE SEQUENCE [LARGE SCALE GENOMIC DNA]</scope>
    <source>
        <strain evidence="4 5">IBT 35679</strain>
    </source>
</reference>
<dbReference type="InterPro" id="IPR004875">
    <property type="entry name" value="DDE_SF_endonuclease_dom"/>
</dbReference>
<organism evidence="4 5">
    <name type="scientific">Penicillium frequentans</name>
    <dbReference type="NCBI Taxonomy" id="3151616"/>
    <lineage>
        <taxon>Eukaryota</taxon>
        <taxon>Fungi</taxon>
        <taxon>Dikarya</taxon>
        <taxon>Ascomycota</taxon>
        <taxon>Pezizomycotina</taxon>
        <taxon>Eurotiomycetes</taxon>
        <taxon>Eurotiomycetidae</taxon>
        <taxon>Eurotiales</taxon>
        <taxon>Aspergillaceae</taxon>
        <taxon>Penicillium</taxon>
    </lineage>
</organism>
<evidence type="ECO:0000313" key="5">
    <source>
        <dbReference type="Proteomes" id="UP001220324"/>
    </source>
</evidence>
<sequence>MPYSANPSAPNPLKRTRQGISDAQKQALRTYSSQSIPRPTQRECVDWFQAQFKHRITRASVSRILSSQYDYLDLGPAGSGMRSSSSQWPMLDQKLFVWAEGHINNGYPMTGPLIQLKAAELWSKIPEYRDLPKPQFSEGWLTRFKKRYSLKYHTFHGESASVPSSIHEDIKPIQAICHQYHPGDIYNMDETGLFWRQMPNGGLSKQKTSGQKLDKARVSLVIATNATGSDRIALWLIGRYQTPHALRSTNCQALGCVWNANEASWMRYDIMTRWLRSFYRHIGTNRRVLLLMDNASPHLAGIKQAPPPPHIQIVFFPANSTSIYQPLDQGIIQNLKHHYRKKWIRWMIAILDRGLDPRAKMNLNHTLHWVTQA</sequence>
<keyword evidence="1" id="KW-0238">DNA-binding</keyword>